<gene>
    <name evidence="1" type="ORF">ABIH81_11555</name>
</gene>
<organism evidence="1">
    <name type="scientific">Micromonospora sp. HUAS YX12</name>
    <dbReference type="NCBI Taxonomy" id="3156396"/>
    <lineage>
        <taxon>Bacteria</taxon>
        <taxon>Bacillati</taxon>
        <taxon>Actinomycetota</taxon>
        <taxon>Actinomycetes</taxon>
        <taxon>Micromonosporales</taxon>
        <taxon>Micromonosporaceae</taxon>
        <taxon>Micromonospora</taxon>
    </lineage>
</organism>
<dbReference type="EMBL" id="CP157974">
    <property type="protein sequence ID" value="XBT84045.1"/>
    <property type="molecule type" value="Genomic_DNA"/>
</dbReference>
<accession>A0AAU7R7Z5</accession>
<protein>
    <submittedName>
        <fullName evidence="1">Uncharacterized protein</fullName>
    </submittedName>
</protein>
<name>A0AAU7R7Z5_9ACTN</name>
<dbReference type="RefSeq" id="WP_349880276.1">
    <property type="nucleotide sequence ID" value="NZ_CP157974.1"/>
</dbReference>
<dbReference type="AlphaFoldDB" id="A0AAU7R7Z5"/>
<reference evidence="1" key="1">
    <citation type="submission" date="2024-06" db="EMBL/GenBank/DDBJ databases">
        <title>Micromonospora sp. strain HUAS YX12 genome sequences.</title>
        <authorList>
            <person name="Mo P."/>
        </authorList>
    </citation>
    <scope>NUCLEOTIDE SEQUENCE</scope>
    <source>
        <strain evidence="1">HUAS YX12</strain>
    </source>
</reference>
<sequence length="105" mass="11911">MRLHDDKRAVYARFALHTPDLANFLMDPKKSRWAGDPKPEEQIRELTEAIRLCFAQIRMLAPARVVAAAGALLDVALGGKELTRDRLTAAELEFEKVARQDLRVR</sequence>
<proteinExistence type="predicted"/>
<evidence type="ECO:0000313" key="1">
    <source>
        <dbReference type="EMBL" id="XBT84045.1"/>
    </source>
</evidence>